<gene>
    <name evidence="2" type="primary">LOC117541468</name>
</gene>
<dbReference type="PANTHER" id="PTHR31025:SF27">
    <property type="entry name" value="SI:CH211-193K19.2-RELATED"/>
    <property type="match status" value="1"/>
</dbReference>
<protein>
    <submittedName>
        <fullName evidence="2">Uncharacterized protein LOC117541468</fullName>
    </submittedName>
</protein>
<name>A0A6P8TKD5_GYMAC</name>
<organism evidence="1 2">
    <name type="scientific">Gymnodraco acuticeps</name>
    <name type="common">Antarctic dragonfish</name>
    <dbReference type="NCBI Taxonomy" id="8218"/>
    <lineage>
        <taxon>Eukaryota</taxon>
        <taxon>Metazoa</taxon>
        <taxon>Chordata</taxon>
        <taxon>Craniata</taxon>
        <taxon>Vertebrata</taxon>
        <taxon>Euteleostomi</taxon>
        <taxon>Actinopterygii</taxon>
        <taxon>Neopterygii</taxon>
        <taxon>Teleostei</taxon>
        <taxon>Neoteleostei</taxon>
        <taxon>Acanthomorphata</taxon>
        <taxon>Eupercaria</taxon>
        <taxon>Perciformes</taxon>
        <taxon>Notothenioidei</taxon>
        <taxon>Bathydraconidae</taxon>
        <taxon>Gymnodraco</taxon>
    </lineage>
</organism>
<dbReference type="OrthoDB" id="8595960at2759"/>
<dbReference type="InParanoid" id="A0A6P8TKD5"/>
<dbReference type="RefSeq" id="XP_034064521.1">
    <property type="nucleotide sequence ID" value="XM_034208630.1"/>
</dbReference>
<dbReference type="Proteomes" id="UP000515161">
    <property type="component" value="Unplaced"/>
</dbReference>
<dbReference type="GeneID" id="117541468"/>
<evidence type="ECO:0000313" key="1">
    <source>
        <dbReference type="Proteomes" id="UP000515161"/>
    </source>
</evidence>
<dbReference type="PANTHER" id="PTHR31025">
    <property type="entry name" value="SI:CH211-196P9.1-RELATED"/>
    <property type="match status" value="1"/>
</dbReference>
<accession>A0A6P8TKD5</accession>
<dbReference type="KEGG" id="gacu:117541468"/>
<sequence length="426" mass="48253">MADSTPARLKVILGENNIEKLSLPNGIPESLDDLLSKLKTFFGLKGDVRLQYMDQDFGNDFFNLNSTTQLQDLGTIKVIHQQTNTPLNIATDTTSSSSLECDGNVSLASDDTIILSSPESVSSRAKQWPAHFPIPQFSYDTELQLVKGNSEFNGSHKMLTVSSRSKSDILNRLAETIYGYKAYPDDSHFCTGAEALIKKHPCLKEPGSFNGCNGWKQRLKYKMGNYRTQLKLQGCPELVVNSLKSKAATDAFPAKKVKRPKRAEANFYPSFPTGANLESLEKERLELLTDIRIRNNNRVIADKMAHTFAYRREEVVNQEPRIKDFKDRWPALFQHKEINAEFQRIMTIPLEEKFMAQLDIHSSQLITVIRAKGGSTRQKTADIMDIFDQTEDIHLRRECVLRALIIFLGEDPDELEYQGISGLQNR</sequence>
<keyword evidence="1" id="KW-1185">Reference proteome</keyword>
<reference evidence="2" key="1">
    <citation type="submission" date="2025-08" db="UniProtKB">
        <authorList>
            <consortium name="RefSeq"/>
        </authorList>
    </citation>
    <scope>IDENTIFICATION</scope>
</reference>
<evidence type="ECO:0000313" key="2">
    <source>
        <dbReference type="RefSeq" id="XP_034064521.1"/>
    </source>
</evidence>
<proteinExistence type="predicted"/>
<dbReference type="AlphaFoldDB" id="A0A6P8TKD5"/>